<organism evidence="6">
    <name type="scientific">Hypsizygus marmoreus</name>
    <name type="common">White beech mushroom</name>
    <name type="synonym">Agaricus marmoreus</name>
    <dbReference type="NCBI Taxonomy" id="39966"/>
    <lineage>
        <taxon>Eukaryota</taxon>
        <taxon>Fungi</taxon>
        <taxon>Dikarya</taxon>
        <taxon>Basidiomycota</taxon>
        <taxon>Agaricomycotina</taxon>
        <taxon>Agaricomycetes</taxon>
        <taxon>Agaricomycetidae</taxon>
        <taxon>Agaricales</taxon>
        <taxon>Tricholomatineae</taxon>
        <taxon>Lyophyllaceae</taxon>
        <taxon>Hypsizygus</taxon>
    </lineage>
</organism>
<keyword evidence="3" id="KW-0539">Nucleus</keyword>
<dbReference type="InterPro" id="IPR036910">
    <property type="entry name" value="HMG_box_dom_sf"/>
</dbReference>
<feature type="region of interest" description="Disordered" evidence="4">
    <location>
        <begin position="49"/>
        <end position="97"/>
    </location>
</feature>
<dbReference type="InterPro" id="IPR050140">
    <property type="entry name" value="SRY-related_HMG-box_TF-like"/>
</dbReference>
<dbReference type="EMBL" id="MT508834">
    <property type="protein sequence ID" value="QNB56517.1"/>
    <property type="molecule type" value="mRNA"/>
</dbReference>
<dbReference type="GO" id="GO:0005634">
    <property type="term" value="C:nucleus"/>
    <property type="evidence" value="ECO:0007669"/>
    <property type="project" value="UniProtKB-UniRule"/>
</dbReference>
<evidence type="ECO:0000256" key="1">
    <source>
        <dbReference type="ARBA" id="ARBA00023125"/>
    </source>
</evidence>
<sequence>MPAYRDIDISSTRRSRRLSKQEPRNYAEDGLELYDLLYPASITDVADAPPSVTTTASASSLSSANTPSPLSASSLSSPELVRASHSRRRQKGHISRPPNAFMLFRSDFWAKEKQKEVPIERDHRDISRIAGHCWNNLSGEEKARYQRLAAQRKQMHTIENPGYKYAPAARKDRAPKRKAKKGNEEEEERCRQLATLVMEGVSHADLREAMKDIKKKPIEKSSSKQPTPGPSRSARPTSGEHRHQSPAPGPEGSIKLEPTSPSQVFDAFDAYGIAKSLSGIEEILHSGGPLIAKGESCVDMASSIRPPSYDAIDPQFEPSQQAIPYFASEYGLWYGPEGLGAIPVEGLDSIDFATAFTNPFDSYPILGNDLSFSANYGSAFADNFEPFKSGLEKDGKATLDPFDSELNQYLHSDY</sequence>
<evidence type="ECO:0000259" key="5">
    <source>
        <dbReference type="PROSITE" id="PS50118"/>
    </source>
</evidence>
<keyword evidence="2" id="KW-0804">Transcription</keyword>
<name>A0A7G6E945_HYPMA</name>
<dbReference type="PANTHER" id="PTHR10270">
    <property type="entry name" value="SOX TRANSCRIPTION FACTOR"/>
    <property type="match status" value="1"/>
</dbReference>
<feature type="domain" description="HMG box" evidence="5">
    <location>
        <begin position="94"/>
        <end position="164"/>
    </location>
</feature>
<evidence type="ECO:0000256" key="4">
    <source>
        <dbReference type="SAM" id="MobiDB-lite"/>
    </source>
</evidence>
<dbReference type="InterPro" id="IPR009071">
    <property type="entry name" value="HMG_box_dom"/>
</dbReference>
<dbReference type="CDD" id="cd01389">
    <property type="entry name" value="HMG-box_ROX1-like"/>
    <property type="match status" value="1"/>
</dbReference>
<protein>
    <submittedName>
        <fullName evidence="6">Transcription factor ste11</fullName>
    </submittedName>
</protein>
<proteinExistence type="evidence at transcript level"/>
<evidence type="ECO:0000313" key="6">
    <source>
        <dbReference type="EMBL" id="QNB56517.1"/>
    </source>
</evidence>
<dbReference type="SMART" id="SM00398">
    <property type="entry name" value="HMG"/>
    <property type="match status" value="1"/>
</dbReference>
<dbReference type="PANTHER" id="PTHR10270:SF161">
    <property type="entry name" value="SEX-DETERMINING REGION Y PROTEIN"/>
    <property type="match status" value="1"/>
</dbReference>
<dbReference type="Gene3D" id="1.10.30.10">
    <property type="entry name" value="High mobility group box domain"/>
    <property type="match status" value="1"/>
</dbReference>
<evidence type="ECO:0000256" key="3">
    <source>
        <dbReference type="PROSITE-ProRule" id="PRU00267"/>
    </source>
</evidence>
<dbReference type="PROSITE" id="PS50118">
    <property type="entry name" value="HMG_BOX_2"/>
    <property type="match status" value="1"/>
</dbReference>
<gene>
    <name evidence="6" type="primary">ste11</name>
</gene>
<feature type="region of interest" description="Disordered" evidence="4">
    <location>
        <begin position="1"/>
        <end position="25"/>
    </location>
</feature>
<reference evidence="6" key="1">
    <citation type="submission" date="2020-05" db="EMBL/GenBank/DDBJ databases">
        <authorList>
            <person name="Hao H."/>
        </authorList>
    </citation>
    <scope>NUCLEOTIDE SEQUENCE</scope>
</reference>
<feature type="region of interest" description="Disordered" evidence="4">
    <location>
        <begin position="212"/>
        <end position="259"/>
    </location>
</feature>
<dbReference type="GO" id="GO:0001228">
    <property type="term" value="F:DNA-binding transcription activator activity, RNA polymerase II-specific"/>
    <property type="evidence" value="ECO:0007669"/>
    <property type="project" value="TreeGrafter"/>
</dbReference>
<dbReference type="AlphaFoldDB" id="A0A7G6E945"/>
<feature type="compositionally biased region" description="Basic residues" evidence="4">
    <location>
        <begin position="84"/>
        <end position="94"/>
    </location>
</feature>
<dbReference type="Pfam" id="PF00505">
    <property type="entry name" value="HMG_box"/>
    <property type="match status" value="1"/>
</dbReference>
<dbReference type="SUPFAM" id="SSF47095">
    <property type="entry name" value="HMG-box"/>
    <property type="match status" value="1"/>
</dbReference>
<accession>A0A7G6E945</accession>
<feature type="compositionally biased region" description="Low complexity" evidence="4">
    <location>
        <begin position="49"/>
        <end position="78"/>
    </location>
</feature>
<evidence type="ECO:0000256" key="2">
    <source>
        <dbReference type="ARBA" id="ARBA00023163"/>
    </source>
</evidence>
<keyword evidence="1 3" id="KW-0238">DNA-binding</keyword>
<feature type="DNA-binding region" description="HMG box" evidence="3">
    <location>
        <begin position="94"/>
        <end position="164"/>
    </location>
</feature>
<dbReference type="GO" id="GO:0030154">
    <property type="term" value="P:cell differentiation"/>
    <property type="evidence" value="ECO:0007669"/>
    <property type="project" value="TreeGrafter"/>
</dbReference>
<feature type="compositionally biased region" description="Basic and acidic residues" evidence="4">
    <location>
        <begin position="212"/>
        <end position="222"/>
    </location>
</feature>
<dbReference type="GO" id="GO:0000978">
    <property type="term" value="F:RNA polymerase II cis-regulatory region sequence-specific DNA binding"/>
    <property type="evidence" value="ECO:0007669"/>
    <property type="project" value="TreeGrafter"/>
</dbReference>
<feature type="region of interest" description="Disordered" evidence="4">
    <location>
        <begin position="167"/>
        <end position="188"/>
    </location>
</feature>